<evidence type="ECO:0000313" key="2">
    <source>
        <dbReference type="Proteomes" id="UP000187499"/>
    </source>
</evidence>
<protein>
    <submittedName>
        <fullName evidence="1">Uncharacterized protein</fullName>
    </submittedName>
</protein>
<organism evidence="1 2">
    <name type="scientific">Companilactobacillus allii</name>
    <dbReference type="NCBI Taxonomy" id="1847728"/>
    <lineage>
        <taxon>Bacteria</taxon>
        <taxon>Bacillati</taxon>
        <taxon>Bacillota</taxon>
        <taxon>Bacilli</taxon>
        <taxon>Lactobacillales</taxon>
        <taxon>Lactobacillaceae</taxon>
        <taxon>Companilactobacillus</taxon>
    </lineage>
</organism>
<proteinExistence type="predicted"/>
<accession>A0A1P8Q0B2</accession>
<gene>
    <name evidence="1" type="ORF">BTM29_01525</name>
</gene>
<dbReference type="Proteomes" id="UP000187499">
    <property type="component" value="Chromosome"/>
</dbReference>
<dbReference type="EMBL" id="CP019323">
    <property type="protein sequence ID" value="APX71310.1"/>
    <property type="molecule type" value="Genomic_DNA"/>
</dbReference>
<evidence type="ECO:0000313" key="1">
    <source>
        <dbReference type="EMBL" id="APX71310.1"/>
    </source>
</evidence>
<dbReference type="AlphaFoldDB" id="A0A1P8Q0B2"/>
<dbReference type="KEGG" id="lalw:BTM29_01525"/>
<sequence length="88" mass="10237">MCFYAFAKQTRKRINCTIKNGAFTKVKTLFLALSGRNCVFLRVCEANKKKDKLYNQKWGLHESEDPIFSAKRKKLCVFTRLRSKQGKG</sequence>
<name>A0A1P8Q0B2_9LACO</name>
<dbReference type="STRING" id="1847728.BTM29_01525"/>
<keyword evidence="2" id="KW-1185">Reference proteome</keyword>
<reference evidence="2" key="1">
    <citation type="submission" date="2016-12" db="EMBL/GenBank/DDBJ databases">
        <authorList>
            <person name="Jung M.Y."/>
            <person name="Lee S.H."/>
        </authorList>
    </citation>
    <scope>NUCLEOTIDE SEQUENCE [LARGE SCALE GENOMIC DNA]</scope>
    <source>
        <strain evidence="2">WiKim39</strain>
    </source>
</reference>